<dbReference type="AlphaFoldDB" id="A0A540V5S7"/>
<keyword evidence="2" id="KW-1133">Transmembrane helix</keyword>
<evidence type="ECO:0000313" key="4">
    <source>
        <dbReference type="Proteomes" id="UP000315400"/>
    </source>
</evidence>
<gene>
    <name evidence="3" type="ORF">FKY71_19990</name>
</gene>
<feature type="transmembrane region" description="Helical" evidence="2">
    <location>
        <begin position="22"/>
        <end position="40"/>
    </location>
</feature>
<dbReference type="EMBL" id="VIFK01000670">
    <property type="protein sequence ID" value="TQE92109.1"/>
    <property type="molecule type" value="Genomic_DNA"/>
</dbReference>
<evidence type="ECO:0000313" key="3">
    <source>
        <dbReference type="EMBL" id="TQE92109.1"/>
    </source>
</evidence>
<keyword evidence="2" id="KW-0472">Membrane</keyword>
<dbReference type="Proteomes" id="UP000315400">
    <property type="component" value="Unassembled WGS sequence"/>
</dbReference>
<protein>
    <submittedName>
        <fullName evidence="3">Uncharacterized protein</fullName>
    </submittedName>
</protein>
<comment type="caution">
    <text evidence="3">The sequence shown here is derived from an EMBL/GenBank/DDBJ whole genome shotgun (WGS) entry which is preliminary data.</text>
</comment>
<evidence type="ECO:0000256" key="2">
    <source>
        <dbReference type="SAM" id="Phobius"/>
    </source>
</evidence>
<dbReference type="Pfam" id="PF21804">
    <property type="entry name" value="Transposase_29"/>
    <property type="match status" value="1"/>
</dbReference>
<reference evidence="3 4" key="1">
    <citation type="submission" date="2019-06" db="EMBL/GenBank/DDBJ databases">
        <title>Metagenome assembled Genome of Spiribacter salinus SL48-SHIP from the microbial mat of Salt Lake 48 (Novosibirsk region, Russia).</title>
        <authorList>
            <person name="Shipova A."/>
            <person name="Rozanov A.S."/>
            <person name="Bryanskaya A.V."/>
            <person name="Peltek S.E."/>
        </authorList>
    </citation>
    <scope>NUCLEOTIDE SEQUENCE [LARGE SCALE GENOMIC DNA]</scope>
    <source>
        <strain evidence="3">SL48-SHIP-2</strain>
    </source>
</reference>
<keyword evidence="2" id="KW-0812">Transmembrane</keyword>
<organism evidence="3 4">
    <name type="scientific">Spiribacter salinus</name>
    <dbReference type="NCBI Taxonomy" id="1335746"/>
    <lineage>
        <taxon>Bacteria</taxon>
        <taxon>Pseudomonadati</taxon>
        <taxon>Pseudomonadota</taxon>
        <taxon>Gammaproteobacteria</taxon>
        <taxon>Chromatiales</taxon>
        <taxon>Ectothiorhodospiraceae</taxon>
        <taxon>Spiribacter</taxon>
    </lineage>
</organism>
<dbReference type="InterPro" id="IPR049343">
    <property type="entry name" value="Transposase_29"/>
</dbReference>
<evidence type="ECO:0000256" key="1">
    <source>
        <dbReference type="SAM" id="MobiDB-lite"/>
    </source>
</evidence>
<feature type="region of interest" description="Disordered" evidence="1">
    <location>
        <begin position="99"/>
        <end position="151"/>
    </location>
</feature>
<proteinExistence type="predicted"/>
<name>A0A540V5S7_9GAMM</name>
<accession>A0A540V5S7</accession>
<sequence>MPALIGEGLLSSAERVYQPLKAGFYGLHAILLCLVMMALLRIKTLEGLSAHQPGELGLLLGLDRVPEVKTLRRKLAELGEQQQAAKLAAALTERWARARTSPAEDVRAETPSMPTRLDGYLGPQRGSRALVLRHQPDQYPSAVDDRSGGHP</sequence>